<comment type="similarity">
    <text evidence="2">Belongs to the OXA1/ALB3/YidC family.</text>
</comment>
<evidence type="ECO:0000256" key="2">
    <source>
        <dbReference type="ARBA" id="ARBA00009877"/>
    </source>
</evidence>
<dbReference type="Proteomes" id="UP000836402">
    <property type="component" value="Unassembled WGS sequence"/>
</dbReference>
<keyword evidence="3" id="KW-0812">Transmembrane</keyword>
<proteinExistence type="inferred from homology"/>
<feature type="region of interest" description="Disordered" evidence="6">
    <location>
        <begin position="289"/>
        <end position="371"/>
    </location>
</feature>
<comment type="subcellular location">
    <subcellularLocation>
        <location evidence="1">Membrane</location>
        <topology evidence="1">Multi-pass membrane protein</topology>
    </subcellularLocation>
</comment>
<evidence type="ECO:0000313" key="8">
    <source>
        <dbReference type="Proteomes" id="UP000836402"/>
    </source>
</evidence>
<evidence type="ECO:0000256" key="6">
    <source>
        <dbReference type="SAM" id="MobiDB-lite"/>
    </source>
</evidence>
<name>A0ABN7INX1_9BASI</name>
<keyword evidence="5" id="KW-0472">Membrane</keyword>
<dbReference type="PANTHER" id="PTHR12428">
    <property type="entry name" value="OXA1"/>
    <property type="match status" value="1"/>
</dbReference>
<feature type="compositionally biased region" description="Basic and acidic residues" evidence="6">
    <location>
        <begin position="337"/>
        <end position="349"/>
    </location>
</feature>
<sequence>MIHSSALRRASARLGTATSGGELASAPPTARAFHSSRPAAFRPSSPSHSALADTFNSLVPALQALPPTIAPYLPGPLASYPITTSLVLLTLTLRSTVTLPVALWQRARSRRMARDVYPIWEQMKKDLPLQVRTKCRRAGKSYEQFRVELQVEMKKALRDLLRKHRCTPLPTMLALLAVQIPLFITISYLIREACVSPEFTQELLPWSTWSFTGPSLAEQQQLDAFAQSASILRDRGMNEETLSNLMGPKGGGASGGGLGTTLAQKDSSMQGPVVLGLITLLNAELTAHRAKQEREHLHSGSTPSVPVDSTPEASSPFARQSTPLPGARSVAPPTVKATRDYRPAGDKRHASTKVGPPSPSSSPKEEVDTALQAEERTSLRSTILINTLRAAAVAFVPISSQIPGGLLIYWLTSATYTLAQNAILDWRERKERERDLVGPAASSSSPPRR</sequence>
<organism evidence="7 8">
    <name type="scientific">Tilletia caries</name>
    <name type="common">wheat bunt fungus</name>
    <dbReference type="NCBI Taxonomy" id="13290"/>
    <lineage>
        <taxon>Eukaryota</taxon>
        <taxon>Fungi</taxon>
        <taxon>Dikarya</taxon>
        <taxon>Basidiomycota</taxon>
        <taxon>Ustilaginomycotina</taxon>
        <taxon>Exobasidiomycetes</taxon>
        <taxon>Tilletiales</taxon>
        <taxon>Tilletiaceae</taxon>
        <taxon>Tilletia</taxon>
    </lineage>
</organism>
<comment type="caution">
    <text evidence="7">The sequence shown here is derived from an EMBL/GenBank/DDBJ whole genome shotgun (WGS) entry which is preliminary data.</text>
</comment>
<accession>A0ABN7INX1</accession>
<dbReference type="InterPro" id="IPR001708">
    <property type="entry name" value="YidC/ALB3/OXA1/COX18"/>
</dbReference>
<dbReference type="EMBL" id="CAJHJG010000214">
    <property type="protein sequence ID" value="CAD6899521.1"/>
    <property type="molecule type" value="Genomic_DNA"/>
</dbReference>
<keyword evidence="8" id="KW-1185">Reference proteome</keyword>
<gene>
    <name evidence="7" type="ORF">JKIAZH3_G8836</name>
</gene>
<evidence type="ECO:0000256" key="1">
    <source>
        <dbReference type="ARBA" id="ARBA00004141"/>
    </source>
</evidence>
<dbReference type="PANTHER" id="PTHR12428:SF65">
    <property type="entry name" value="CYTOCHROME C OXIDASE ASSEMBLY PROTEIN COX18, MITOCHONDRIAL"/>
    <property type="match status" value="1"/>
</dbReference>
<evidence type="ECO:0000313" key="7">
    <source>
        <dbReference type="EMBL" id="CAD6899521.1"/>
    </source>
</evidence>
<feature type="compositionally biased region" description="Basic and acidic residues" evidence="6">
    <location>
        <begin position="289"/>
        <end position="298"/>
    </location>
</feature>
<evidence type="ECO:0000256" key="3">
    <source>
        <dbReference type="ARBA" id="ARBA00022692"/>
    </source>
</evidence>
<feature type="compositionally biased region" description="Polar residues" evidence="6">
    <location>
        <begin position="311"/>
        <end position="323"/>
    </location>
</feature>
<keyword evidence="4" id="KW-1133">Transmembrane helix</keyword>
<evidence type="ECO:0000256" key="5">
    <source>
        <dbReference type="ARBA" id="ARBA00023136"/>
    </source>
</evidence>
<evidence type="ECO:0000256" key="4">
    <source>
        <dbReference type="ARBA" id="ARBA00022989"/>
    </source>
</evidence>
<reference evidence="7" key="1">
    <citation type="submission" date="2020-10" db="EMBL/GenBank/DDBJ databases">
        <authorList>
            <person name="Sedaghatjoo S."/>
        </authorList>
    </citation>
    <scope>NUCLEOTIDE SEQUENCE</scope>
    <source>
        <strain evidence="7">AZH3</strain>
    </source>
</reference>
<protein>
    <submittedName>
        <fullName evidence="7">Uncharacterized protein</fullName>
    </submittedName>
</protein>